<keyword evidence="4" id="KW-1185">Reference proteome</keyword>
<evidence type="ECO:0000256" key="1">
    <source>
        <dbReference type="SAM" id="MobiDB-lite"/>
    </source>
</evidence>
<evidence type="ECO:0000313" key="3">
    <source>
        <dbReference type="EMBL" id="SCB46646.1"/>
    </source>
</evidence>
<dbReference type="EMBL" id="FMAH01000054">
    <property type="protein sequence ID" value="SCB46646.1"/>
    <property type="molecule type" value="Genomic_DNA"/>
</dbReference>
<keyword evidence="2" id="KW-0732">Signal</keyword>
<feature type="signal peptide" evidence="2">
    <location>
        <begin position="1"/>
        <end position="27"/>
    </location>
</feature>
<reference evidence="4" key="1">
    <citation type="submission" date="2016-08" db="EMBL/GenBank/DDBJ databases">
        <authorList>
            <person name="Varghese N."/>
            <person name="Submissions Spin"/>
        </authorList>
    </citation>
    <scope>NUCLEOTIDE SEQUENCE [LARGE SCALE GENOMIC DNA]</scope>
    <source>
        <strain evidence="4">HAMBI 2971</strain>
    </source>
</reference>
<organism evidence="3 4">
    <name type="scientific">Rhizobium miluonense</name>
    <dbReference type="NCBI Taxonomy" id="411945"/>
    <lineage>
        <taxon>Bacteria</taxon>
        <taxon>Pseudomonadati</taxon>
        <taxon>Pseudomonadota</taxon>
        <taxon>Alphaproteobacteria</taxon>
        <taxon>Hyphomicrobiales</taxon>
        <taxon>Rhizobiaceae</taxon>
        <taxon>Rhizobium/Agrobacterium group</taxon>
        <taxon>Rhizobium</taxon>
    </lineage>
</organism>
<evidence type="ECO:0000313" key="4">
    <source>
        <dbReference type="Proteomes" id="UP000199435"/>
    </source>
</evidence>
<evidence type="ECO:0000256" key="2">
    <source>
        <dbReference type="SAM" id="SignalP"/>
    </source>
</evidence>
<feature type="region of interest" description="Disordered" evidence="1">
    <location>
        <begin position="44"/>
        <end position="102"/>
    </location>
</feature>
<proteinExistence type="predicted"/>
<dbReference type="AlphaFoldDB" id="A0A1C3X3F2"/>
<accession>A0A1C3X3F2</accession>
<feature type="chain" id="PRO_5008686147" description="Peptidase propeptide and YPEB domain-containing protein" evidence="2">
    <location>
        <begin position="28"/>
        <end position="170"/>
    </location>
</feature>
<gene>
    <name evidence="3" type="ORF">GA0061102_105413</name>
</gene>
<evidence type="ECO:0008006" key="5">
    <source>
        <dbReference type="Google" id="ProtNLM"/>
    </source>
</evidence>
<dbReference type="Gene3D" id="3.10.450.40">
    <property type="match status" value="1"/>
</dbReference>
<name>A0A1C3X3F2_9HYPH</name>
<dbReference type="Proteomes" id="UP000199435">
    <property type="component" value="Unassembled WGS sequence"/>
</dbReference>
<dbReference type="STRING" id="411945.GA0061102_105413"/>
<protein>
    <recommendedName>
        <fullName evidence="5">Peptidase propeptide and YPEB domain-containing protein</fullName>
    </recommendedName>
</protein>
<sequence length="170" mass="17850">MRFRSLRAFTCFTAVALALHLPAVAHAQETARAAKGVHYIEVADSGGGSEGSSGQDPDAGASNPDSSNGDTDSDDSDGGESSGPEGSGHNGTDDRFNGPNGALEAVQSDRALPLDGIVTIARQLTNGQIIDARLHAVKGVLQYELKVLETDNEVRRYSFNARTGKLLKVR</sequence>